<sequence>MGVDVVLVLVVGTPPAAMIGAGVSAADGDALPSGMTIGADLALSPSPLRAESNFGGQSTEVGASTASNLATHTCPSGQLKL</sequence>
<name>A0A064CRV4_9MYCO</name>
<dbReference type="EMBL" id="JALN02000001">
    <property type="protein sequence ID" value="KDF02382.1"/>
    <property type="molecule type" value="Genomic_DNA"/>
</dbReference>
<comment type="caution">
    <text evidence="2">The sequence shown here is derived from an EMBL/GenBank/DDBJ whole genome shotgun (WGS) entry which is preliminary data.</text>
</comment>
<protein>
    <submittedName>
        <fullName evidence="2">Uncharacterized protein</fullName>
    </submittedName>
</protein>
<keyword evidence="3" id="KW-1185">Reference proteome</keyword>
<accession>A0A064CRV4</accession>
<reference evidence="2" key="1">
    <citation type="submission" date="2014-05" db="EMBL/GenBank/DDBJ databases">
        <title>Genome sequence of Mycobacterium aromaticivorans strain JS19b1T (= DSM 45407T).</title>
        <authorList>
            <person name="Kwak Y."/>
            <person name="Park G.-S."/>
            <person name="Li Q.X."/>
            <person name="Lee S.-E."/>
            <person name="Shin J.-H."/>
        </authorList>
    </citation>
    <scope>NUCLEOTIDE SEQUENCE [LARGE SCALE GENOMIC DNA]</scope>
    <source>
        <strain evidence="2">JS19b1</strain>
    </source>
</reference>
<evidence type="ECO:0000313" key="2">
    <source>
        <dbReference type="EMBL" id="KDF02382.1"/>
    </source>
</evidence>
<organism evidence="2 3">
    <name type="scientific">Mycolicibacterium aromaticivorans JS19b1 = JCM 16368</name>
    <dbReference type="NCBI Taxonomy" id="1440774"/>
    <lineage>
        <taxon>Bacteria</taxon>
        <taxon>Bacillati</taxon>
        <taxon>Actinomycetota</taxon>
        <taxon>Actinomycetes</taxon>
        <taxon>Mycobacteriales</taxon>
        <taxon>Mycobacteriaceae</taxon>
        <taxon>Mycolicibacterium</taxon>
    </lineage>
</organism>
<dbReference type="AlphaFoldDB" id="A0A064CRV4"/>
<evidence type="ECO:0000256" key="1">
    <source>
        <dbReference type="SAM" id="MobiDB-lite"/>
    </source>
</evidence>
<evidence type="ECO:0000313" key="3">
    <source>
        <dbReference type="Proteomes" id="UP000022835"/>
    </source>
</evidence>
<dbReference type="RefSeq" id="WP_036345261.1">
    <property type="nucleotide sequence ID" value="NZ_JALN02000001.1"/>
</dbReference>
<dbReference type="STRING" id="1440774.Y900_026465"/>
<feature type="compositionally biased region" description="Polar residues" evidence="1">
    <location>
        <begin position="54"/>
        <end position="81"/>
    </location>
</feature>
<proteinExistence type="predicted"/>
<gene>
    <name evidence="2" type="ORF">Y900_026465</name>
</gene>
<feature type="region of interest" description="Disordered" evidence="1">
    <location>
        <begin position="50"/>
        <end position="81"/>
    </location>
</feature>
<dbReference type="Proteomes" id="UP000022835">
    <property type="component" value="Unassembled WGS sequence"/>
</dbReference>